<accession>A0A3N4EBD0</accession>
<dbReference type="PANTHER" id="PTHR33371">
    <property type="entry name" value="INTERMEMBRANE PHOSPHOLIPID TRANSPORT SYSTEM BINDING PROTEIN MLAD-RELATED"/>
    <property type="match status" value="1"/>
</dbReference>
<dbReference type="KEGG" id="spsr:EGC80_16560"/>
<evidence type="ECO:0000313" key="3">
    <source>
        <dbReference type="EMBL" id="RPA34166.1"/>
    </source>
</evidence>
<reference evidence="3" key="3">
    <citation type="submission" date="2018-11" db="EMBL/GenBank/DDBJ databases">
        <authorList>
            <person name="Hwang Y.J."/>
            <person name="Hwang C.Y."/>
        </authorList>
    </citation>
    <scope>NUCLEOTIDE SEQUENCE</scope>
    <source>
        <strain evidence="3">R106</strain>
    </source>
</reference>
<evidence type="ECO:0000313" key="4">
    <source>
        <dbReference type="Proteomes" id="UP000273778"/>
    </source>
</evidence>
<evidence type="ECO:0000313" key="2">
    <source>
        <dbReference type="EMBL" id="AZG36325.1"/>
    </source>
</evidence>
<gene>
    <name evidence="3" type="ORF">EGC77_00180</name>
    <name evidence="2" type="ORF">EGC80_16560</name>
</gene>
<sequence>MSKSQRLPLAIGAFILGAIILVFIALLFFSGGRIFAEKAPVVMFFNNSIQGLQVGAPVKLKGVVIGEISDISIDFPNNNSQGITAAVHANLLLKRINLKGIQVGEEFFFHAIDNGLRAQLNYQSLLTGLLYVELDFYPSTVPQFHGGNNAILELPTIETDFESLSKDLQSLNLKSLVNNVDNLAQQLSDIAASGQIQQALESFDSAANAVKNTAVHIDTTQATLGQHSAEVLVKLDNLLVQLNQDEPKVIQSLDHSLTALRETLLSINQLTSQAGNSLAQDSPLLIKLDNTLEEIHRAARSLRSLSETLDEQPEAIIRGKKTIPLGE</sequence>
<dbReference type="Proteomes" id="UP000278855">
    <property type="component" value="Unassembled WGS sequence"/>
</dbReference>
<feature type="domain" description="Mce/MlaD" evidence="1">
    <location>
        <begin position="40"/>
        <end position="136"/>
    </location>
</feature>
<name>A0A3N4EBD0_9GAMM</name>
<organism evidence="3 5">
    <name type="scientific">Shewanella psychromarinicola</name>
    <dbReference type="NCBI Taxonomy" id="2487742"/>
    <lineage>
        <taxon>Bacteria</taxon>
        <taxon>Pseudomonadati</taxon>
        <taxon>Pseudomonadota</taxon>
        <taxon>Gammaproteobacteria</taxon>
        <taxon>Alteromonadales</taxon>
        <taxon>Shewanellaceae</taxon>
        <taxon>Shewanella</taxon>
    </lineage>
</organism>
<dbReference type="RefSeq" id="WP_124011460.1">
    <property type="nucleotide sequence ID" value="NZ_CP034073.1"/>
</dbReference>
<keyword evidence="4" id="KW-1185">Reference proteome</keyword>
<protein>
    <submittedName>
        <fullName evidence="3">MCE family protein</fullName>
    </submittedName>
</protein>
<evidence type="ECO:0000259" key="1">
    <source>
        <dbReference type="Pfam" id="PF02470"/>
    </source>
</evidence>
<proteinExistence type="predicted"/>
<dbReference type="EMBL" id="CP034073">
    <property type="protein sequence ID" value="AZG36325.1"/>
    <property type="molecule type" value="Genomic_DNA"/>
</dbReference>
<reference evidence="5" key="2">
    <citation type="submission" date="2018-11" db="EMBL/GenBank/DDBJ databases">
        <title>Shewanella sp. R106.</title>
        <authorList>
            <person name="Hwang Y.J."/>
            <person name="Hwang C.Y."/>
        </authorList>
    </citation>
    <scope>NUCLEOTIDE SEQUENCE [LARGE SCALE GENOMIC DNA]</scope>
    <source>
        <strain evidence="5">R106</strain>
    </source>
</reference>
<dbReference type="Proteomes" id="UP000273778">
    <property type="component" value="Chromosome"/>
</dbReference>
<reference evidence="2 4" key="1">
    <citation type="submission" date="2018-11" db="EMBL/GenBank/DDBJ databases">
        <title>Shewanella sp. M2.</title>
        <authorList>
            <person name="Hwang Y.J."/>
            <person name="Hwang C.Y."/>
        </authorList>
    </citation>
    <scope>NUCLEOTIDE SEQUENCE [LARGE SCALE GENOMIC DNA]</scope>
    <source>
        <strain evidence="2 4">M2</strain>
    </source>
</reference>
<dbReference type="InterPro" id="IPR003399">
    <property type="entry name" value="Mce/MlaD"/>
</dbReference>
<dbReference type="PANTHER" id="PTHR33371:SF4">
    <property type="entry name" value="INTERMEMBRANE PHOSPHOLIPID TRANSPORT SYSTEM BINDING PROTEIN MLAD"/>
    <property type="match status" value="1"/>
</dbReference>
<dbReference type="AlphaFoldDB" id="A0A3N4EBD0"/>
<dbReference type="InterPro" id="IPR052336">
    <property type="entry name" value="MlaD_Phospholipid_Transporter"/>
</dbReference>
<dbReference type="EMBL" id="RKKB01000001">
    <property type="protein sequence ID" value="RPA34166.1"/>
    <property type="molecule type" value="Genomic_DNA"/>
</dbReference>
<evidence type="ECO:0000313" key="5">
    <source>
        <dbReference type="Proteomes" id="UP000278855"/>
    </source>
</evidence>
<dbReference type="Pfam" id="PF02470">
    <property type="entry name" value="MlaD"/>
    <property type="match status" value="1"/>
</dbReference>
<dbReference type="OrthoDB" id="9806984at2"/>